<keyword evidence="3" id="KW-1185">Reference proteome</keyword>
<proteinExistence type="predicted"/>
<feature type="transmembrane region" description="Helical" evidence="1">
    <location>
        <begin position="58"/>
        <end position="78"/>
    </location>
</feature>
<keyword evidence="1" id="KW-0812">Transmembrane</keyword>
<protein>
    <recommendedName>
        <fullName evidence="4">Flp pilus-assembly TadG-like N-terminal domain-containing protein</fullName>
    </recommendedName>
</protein>
<dbReference type="RefSeq" id="WP_328953928.1">
    <property type="nucleotide sequence ID" value="NZ_CP108110.1"/>
</dbReference>
<evidence type="ECO:0008006" key="4">
    <source>
        <dbReference type="Google" id="ProtNLM"/>
    </source>
</evidence>
<gene>
    <name evidence="2" type="ORF">OHA16_07795</name>
</gene>
<evidence type="ECO:0000313" key="3">
    <source>
        <dbReference type="Proteomes" id="UP001432222"/>
    </source>
</evidence>
<reference evidence="2" key="1">
    <citation type="submission" date="2022-10" db="EMBL/GenBank/DDBJ databases">
        <title>The complete genomes of actinobacterial strains from the NBC collection.</title>
        <authorList>
            <person name="Joergensen T.S."/>
            <person name="Alvarez Arevalo M."/>
            <person name="Sterndorff E.B."/>
            <person name="Faurdal D."/>
            <person name="Vuksanovic O."/>
            <person name="Mourched A.-S."/>
            <person name="Charusanti P."/>
            <person name="Shaw S."/>
            <person name="Blin K."/>
            <person name="Weber T."/>
        </authorList>
    </citation>
    <scope>NUCLEOTIDE SEQUENCE</scope>
    <source>
        <strain evidence="2">NBC_00222</strain>
    </source>
</reference>
<organism evidence="2 3">
    <name type="scientific">Kitasatospora purpeofusca</name>
    <dbReference type="NCBI Taxonomy" id="67352"/>
    <lineage>
        <taxon>Bacteria</taxon>
        <taxon>Bacillati</taxon>
        <taxon>Actinomycetota</taxon>
        <taxon>Actinomycetes</taxon>
        <taxon>Kitasatosporales</taxon>
        <taxon>Streptomycetaceae</taxon>
        <taxon>Kitasatospora</taxon>
    </lineage>
</organism>
<dbReference type="Proteomes" id="UP001432222">
    <property type="component" value="Chromosome"/>
</dbReference>
<accession>A0ABZ1TVB3</accession>
<evidence type="ECO:0000313" key="2">
    <source>
        <dbReference type="EMBL" id="WUQ82885.1"/>
    </source>
</evidence>
<sequence length="190" mass="20374">MARARTRAVRPFRARPLSARLPGVRPFRVRPLGVRSLRARQFRARLGGPLGGRSDRGALSIFVAISAAYVVLVIALVIDAGGKLRLAERVDAYAQEAARMAGQQLDEAALLRGEGYKLRARSYVETAADSYLALYGLSAADVEFSPDGATVTITVRAEFRPVLLGELGKRKVTGKGSATLVHGVKEAETA</sequence>
<name>A0ABZ1TVB3_9ACTN</name>
<evidence type="ECO:0000256" key="1">
    <source>
        <dbReference type="SAM" id="Phobius"/>
    </source>
</evidence>
<keyword evidence="1" id="KW-0472">Membrane</keyword>
<keyword evidence="1" id="KW-1133">Transmembrane helix</keyword>
<dbReference type="EMBL" id="CP108110">
    <property type="protein sequence ID" value="WUQ82885.1"/>
    <property type="molecule type" value="Genomic_DNA"/>
</dbReference>